<dbReference type="SUPFAM" id="SSF52540">
    <property type="entry name" value="P-loop containing nucleoside triphosphate hydrolases"/>
    <property type="match status" value="1"/>
</dbReference>
<dbReference type="SMART" id="SM00382">
    <property type="entry name" value="AAA"/>
    <property type="match status" value="1"/>
</dbReference>
<keyword evidence="11" id="KW-1185">Reference proteome</keyword>
<dbReference type="PROSITE" id="PS50929">
    <property type="entry name" value="ABC_TM1F"/>
    <property type="match status" value="1"/>
</dbReference>
<dbReference type="SUPFAM" id="SSF90123">
    <property type="entry name" value="ABC transporter transmembrane region"/>
    <property type="match status" value="1"/>
</dbReference>
<evidence type="ECO:0000256" key="4">
    <source>
        <dbReference type="ARBA" id="ARBA00022840"/>
    </source>
</evidence>
<evidence type="ECO:0000256" key="3">
    <source>
        <dbReference type="ARBA" id="ARBA00022741"/>
    </source>
</evidence>
<dbReference type="PANTHER" id="PTHR24221:SF248">
    <property type="entry name" value="ABC TRANSPORTER TRANSMEMBRANE REGION"/>
    <property type="match status" value="1"/>
</dbReference>
<dbReference type="Gene3D" id="3.40.50.300">
    <property type="entry name" value="P-loop containing nucleotide triphosphate hydrolases"/>
    <property type="match status" value="1"/>
</dbReference>
<keyword evidence="5 7" id="KW-1133">Transmembrane helix</keyword>
<evidence type="ECO:0000256" key="6">
    <source>
        <dbReference type="ARBA" id="ARBA00023136"/>
    </source>
</evidence>
<dbReference type="InterPro" id="IPR039421">
    <property type="entry name" value="Type_1_exporter"/>
</dbReference>
<evidence type="ECO:0000256" key="2">
    <source>
        <dbReference type="ARBA" id="ARBA00022692"/>
    </source>
</evidence>
<proteinExistence type="predicted"/>
<keyword evidence="3" id="KW-0547">Nucleotide-binding</keyword>
<feature type="non-terminal residue" evidence="10">
    <location>
        <position position="549"/>
    </location>
</feature>
<dbReference type="PANTHER" id="PTHR24221">
    <property type="entry name" value="ATP-BINDING CASSETTE SUB-FAMILY B"/>
    <property type="match status" value="1"/>
</dbReference>
<evidence type="ECO:0008006" key="12">
    <source>
        <dbReference type="Google" id="ProtNLM"/>
    </source>
</evidence>
<dbReference type="InterPro" id="IPR017871">
    <property type="entry name" value="ABC_transporter-like_CS"/>
</dbReference>
<dbReference type="InterPro" id="IPR003593">
    <property type="entry name" value="AAA+_ATPase"/>
</dbReference>
<dbReference type="EMBL" id="NRSG01000047">
    <property type="protein sequence ID" value="MBK1658346.1"/>
    <property type="molecule type" value="Genomic_DNA"/>
</dbReference>
<dbReference type="PROSITE" id="PS00211">
    <property type="entry name" value="ABC_TRANSPORTER_1"/>
    <property type="match status" value="1"/>
</dbReference>
<evidence type="ECO:0000259" key="8">
    <source>
        <dbReference type="PROSITE" id="PS50893"/>
    </source>
</evidence>
<keyword evidence="6 7" id="KW-0472">Membrane</keyword>
<dbReference type="Pfam" id="PF00005">
    <property type="entry name" value="ABC_tran"/>
    <property type="match status" value="1"/>
</dbReference>
<evidence type="ECO:0000259" key="9">
    <source>
        <dbReference type="PROSITE" id="PS50929"/>
    </source>
</evidence>
<feature type="domain" description="ABC transmembrane type-1" evidence="9">
    <location>
        <begin position="19"/>
        <end position="289"/>
    </location>
</feature>
<keyword evidence="2 7" id="KW-0812">Transmembrane</keyword>
<comment type="caution">
    <text evidence="10">The sequence shown here is derived from an EMBL/GenBank/DDBJ whole genome shotgun (WGS) entry which is preliminary data.</text>
</comment>
<feature type="domain" description="ABC transporter" evidence="8">
    <location>
        <begin position="320"/>
        <end position="547"/>
    </location>
</feature>
<evidence type="ECO:0000313" key="10">
    <source>
        <dbReference type="EMBL" id="MBK1658346.1"/>
    </source>
</evidence>
<dbReference type="Pfam" id="PF00664">
    <property type="entry name" value="ABC_membrane"/>
    <property type="match status" value="1"/>
</dbReference>
<reference evidence="10 11" key="1">
    <citation type="journal article" date="2020" name="Microorganisms">
        <title>Osmotic Adaptation and Compatible Solute Biosynthesis of Phototrophic Bacteria as Revealed from Genome Analyses.</title>
        <authorList>
            <person name="Imhoff J.F."/>
            <person name="Rahn T."/>
            <person name="Kunzel S."/>
            <person name="Keller A."/>
            <person name="Neulinger S.C."/>
        </authorList>
    </citation>
    <scope>NUCLEOTIDE SEQUENCE [LARGE SCALE GENOMIC DNA]</scope>
    <source>
        <strain evidence="10 11">DSM 15382</strain>
    </source>
</reference>
<dbReference type="RefSeq" id="WP_207191577.1">
    <property type="nucleotide sequence ID" value="NZ_NRSG01000047.1"/>
</dbReference>
<dbReference type="InterPro" id="IPR003439">
    <property type="entry name" value="ABC_transporter-like_ATP-bd"/>
</dbReference>
<dbReference type="Proteomes" id="UP000697995">
    <property type="component" value="Unassembled WGS sequence"/>
</dbReference>
<gene>
    <name evidence="10" type="ORF">CKO45_08895</name>
</gene>
<feature type="transmembrane region" description="Helical" evidence="7">
    <location>
        <begin position="240"/>
        <end position="265"/>
    </location>
</feature>
<evidence type="ECO:0000256" key="1">
    <source>
        <dbReference type="ARBA" id="ARBA00004651"/>
    </source>
</evidence>
<accession>A0ABS1CV06</accession>
<name>A0ABS1CV06_9PROT</name>
<evidence type="ECO:0000256" key="5">
    <source>
        <dbReference type="ARBA" id="ARBA00022989"/>
    </source>
</evidence>
<dbReference type="InterPro" id="IPR027417">
    <property type="entry name" value="P-loop_NTPase"/>
</dbReference>
<dbReference type="InterPro" id="IPR011527">
    <property type="entry name" value="ABC1_TM_dom"/>
</dbReference>
<comment type="subcellular location">
    <subcellularLocation>
        <location evidence="1">Cell membrane</location>
        <topology evidence="1">Multi-pass membrane protein</topology>
    </subcellularLocation>
</comment>
<evidence type="ECO:0000256" key="7">
    <source>
        <dbReference type="SAM" id="Phobius"/>
    </source>
</evidence>
<keyword evidence="4" id="KW-0067">ATP-binding</keyword>
<dbReference type="Gene3D" id="1.20.1560.10">
    <property type="entry name" value="ABC transporter type 1, transmembrane domain"/>
    <property type="match status" value="1"/>
</dbReference>
<feature type="transmembrane region" description="Helical" evidence="7">
    <location>
        <begin position="44"/>
        <end position="67"/>
    </location>
</feature>
<dbReference type="PROSITE" id="PS50893">
    <property type="entry name" value="ABC_TRANSPORTER_2"/>
    <property type="match status" value="1"/>
</dbReference>
<organism evidence="10 11">
    <name type="scientific">Paracraurococcus ruber</name>
    <dbReference type="NCBI Taxonomy" id="77675"/>
    <lineage>
        <taxon>Bacteria</taxon>
        <taxon>Pseudomonadati</taxon>
        <taxon>Pseudomonadota</taxon>
        <taxon>Alphaproteobacteria</taxon>
        <taxon>Acetobacterales</taxon>
        <taxon>Roseomonadaceae</taxon>
        <taxon>Paracraurococcus</taxon>
    </lineage>
</organism>
<dbReference type="InterPro" id="IPR036640">
    <property type="entry name" value="ABC1_TM_sf"/>
</dbReference>
<protein>
    <recommendedName>
        <fullName evidence="12">Type I secretion system permease/ATPase</fullName>
    </recommendedName>
</protein>
<sequence>MPAVPLREARAMAAAALPLLAGLNLVQALASLGLPLFMLGVFDIVLAAFSVPAALWLLLAIGLVIALQSATEALRSLAQQAAGAAFARRLEGEALEAVSRLGGDPQPLRDLEALRGFAASHAAATLLDACWAPLFLAVLLVLSPAFALYGLAVAALLVLLKLAGDRASKAGLATANAEAAGIAGDYAAALRAAEAVAGLGLLPRLLARWQAREAAMFAAARPAIARAGVLAALARAVKLAATAGMIALGAWMVLSDTIGIGLMIAGTQILARMLAPIERLAGVFQDLAQARAAWDRLAEALAAPAPARDRTALPPPRGRLVAQGLVYLPPGLERPVLRNLSFTLDPGEVLAVVGPSGAGKSTLLRLVLGLDRPTAGAVTLDGYATALWDRADLARHVGLLPQHVALTEGTVAETIARLGPVDHRAVIAAARAVDLHAAIAALPHGYATPLREAGFLLSGGQRQRLGLARALHGDPRLLVLDEPDAALDGEGEAMLRRVLAAQRARGAAVLLVTHRPALAGLADRVLVLRAGAVERLGPAEEVLAGLLAG</sequence>
<evidence type="ECO:0000313" key="11">
    <source>
        <dbReference type="Proteomes" id="UP000697995"/>
    </source>
</evidence>
<feature type="transmembrane region" description="Helical" evidence="7">
    <location>
        <begin position="146"/>
        <end position="163"/>
    </location>
</feature>